<dbReference type="Gene3D" id="2.170.130.10">
    <property type="entry name" value="TonB-dependent receptor, plug domain"/>
    <property type="match status" value="1"/>
</dbReference>
<organism evidence="15 16">
    <name type="scientific">Inhella proteolytica</name>
    <dbReference type="NCBI Taxonomy" id="2795029"/>
    <lineage>
        <taxon>Bacteria</taxon>
        <taxon>Pseudomonadati</taxon>
        <taxon>Pseudomonadota</taxon>
        <taxon>Betaproteobacteria</taxon>
        <taxon>Burkholderiales</taxon>
        <taxon>Sphaerotilaceae</taxon>
        <taxon>Inhella</taxon>
    </lineage>
</organism>
<name>A0A931NIW9_9BURK</name>
<evidence type="ECO:0000313" key="15">
    <source>
        <dbReference type="EMBL" id="MBH9579303.1"/>
    </source>
</evidence>
<evidence type="ECO:0000256" key="12">
    <source>
        <dbReference type="RuleBase" id="RU003357"/>
    </source>
</evidence>
<dbReference type="PANTHER" id="PTHR30069:SF29">
    <property type="entry name" value="HEMOGLOBIN AND HEMOGLOBIN-HAPTOGLOBIN-BINDING PROTEIN 1-RELATED"/>
    <property type="match status" value="1"/>
</dbReference>
<proteinExistence type="inferred from homology"/>
<evidence type="ECO:0000256" key="9">
    <source>
        <dbReference type="ARBA" id="ARBA00023170"/>
    </source>
</evidence>
<comment type="similarity">
    <text evidence="2 11 12">Belongs to the TonB-dependent receptor family.</text>
</comment>
<evidence type="ECO:0000259" key="13">
    <source>
        <dbReference type="Pfam" id="PF00593"/>
    </source>
</evidence>
<evidence type="ECO:0000256" key="10">
    <source>
        <dbReference type="ARBA" id="ARBA00023237"/>
    </source>
</evidence>
<dbReference type="GO" id="GO:0009279">
    <property type="term" value="C:cell outer membrane"/>
    <property type="evidence" value="ECO:0007669"/>
    <property type="project" value="UniProtKB-SubCell"/>
</dbReference>
<dbReference type="AlphaFoldDB" id="A0A931NIW9"/>
<dbReference type="Gene3D" id="2.40.170.20">
    <property type="entry name" value="TonB-dependent receptor, beta-barrel domain"/>
    <property type="match status" value="1"/>
</dbReference>
<evidence type="ECO:0000313" key="16">
    <source>
        <dbReference type="Proteomes" id="UP000613266"/>
    </source>
</evidence>
<evidence type="ECO:0000256" key="7">
    <source>
        <dbReference type="ARBA" id="ARBA00023077"/>
    </source>
</evidence>
<keyword evidence="7 12" id="KW-0798">TonB box</keyword>
<feature type="domain" description="TonB-dependent receptor-like beta-barrel" evidence="13">
    <location>
        <begin position="260"/>
        <end position="615"/>
    </location>
</feature>
<evidence type="ECO:0000256" key="11">
    <source>
        <dbReference type="PROSITE-ProRule" id="PRU01360"/>
    </source>
</evidence>
<evidence type="ECO:0000256" key="4">
    <source>
        <dbReference type="ARBA" id="ARBA00022452"/>
    </source>
</evidence>
<keyword evidence="4 11" id="KW-1134">Transmembrane beta strand</keyword>
<comment type="caution">
    <text evidence="15">The sequence shown here is derived from an EMBL/GenBank/DDBJ whole genome shotgun (WGS) entry which is preliminary data.</text>
</comment>
<evidence type="ECO:0000256" key="5">
    <source>
        <dbReference type="ARBA" id="ARBA00022692"/>
    </source>
</evidence>
<keyword evidence="3 11" id="KW-0813">Transport</keyword>
<evidence type="ECO:0000256" key="1">
    <source>
        <dbReference type="ARBA" id="ARBA00004571"/>
    </source>
</evidence>
<dbReference type="Pfam" id="PF00593">
    <property type="entry name" value="TonB_dep_Rec_b-barrel"/>
    <property type="match status" value="1"/>
</dbReference>
<keyword evidence="5 11" id="KW-0812">Transmembrane</keyword>
<gene>
    <name evidence="15" type="ORF">I7X39_20600</name>
</gene>
<dbReference type="InterPro" id="IPR039426">
    <property type="entry name" value="TonB-dep_rcpt-like"/>
</dbReference>
<keyword evidence="16" id="KW-1185">Reference proteome</keyword>
<dbReference type="InterPro" id="IPR037066">
    <property type="entry name" value="Plug_dom_sf"/>
</dbReference>
<evidence type="ECO:0000256" key="2">
    <source>
        <dbReference type="ARBA" id="ARBA00009810"/>
    </source>
</evidence>
<keyword evidence="10 11" id="KW-0998">Cell outer membrane</keyword>
<dbReference type="EMBL" id="JAEDAK010000020">
    <property type="protein sequence ID" value="MBH9579303.1"/>
    <property type="molecule type" value="Genomic_DNA"/>
</dbReference>
<reference evidence="15" key="1">
    <citation type="submission" date="2020-12" db="EMBL/GenBank/DDBJ databases">
        <title>The genome sequence of Inhella sp. 1Y17.</title>
        <authorList>
            <person name="Liu Y."/>
        </authorList>
    </citation>
    <scope>NUCLEOTIDE SEQUENCE</scope>
    <source>
        <strain evidence="15">1Y17</strain>
    </source>
</reference>
<dbReference type="InterPro" id="IPR000531">
    <property type="entry name" value="Beta-barrel_TonB"/>
</dbReference>
<dbReference type="PROSITE" id="PS52016">
    <property type="entry name" value="TONB_DEPENDENT_REC_3"/>
    <property type="match status" value="1"/>
</dbReference>
<accession>A0A931NIW9</accession>
<evidence type="ECO:0000256" key="3">
    <source>
        <dbReference type="ARBA" id="ARBA00022448"/>
    </source>
</evidence>
<keyword evidence="6" id="KW-0732">Signal</keyword>
<dbReference type="InterPro" id="IPR036942">
    <property type="entry name" value="Beta-barrel_TonB_sf"/>
</dbReference>
<comment type="subcellular location">
    <subcellularLocation>
        <location evidence="1 11">Cell outer membrane</location>
        <topology evidence="1 11">Multi-pass membrane protein</topology>
    </subcellularLocation>
</comment>
<feature type="domain" description="TonB-dependent receptor plug" evidence="14">
    <location>
        <begin position="47"/>
        <end position="158"/>
    </location>
</feature>
<keyword evidence="9 15" id="KW-0675">Receptor</keyword>
<dbReference type="Pfam" id="PF07715">
    <property type="entry name" value="Plug"/>
    <property type="match status" value="1"/>
</dbReference>
<evidence type="ECO:0000256" key="8">
    <source>
        <dbReference type="ARBA" id="ARBA00023136"/>
    </source>
</evidence>
<dbReference type="InterPro" id="IPR012910">
    <property type="entry name" value="Plug_dom"/>
</dbReference>
<dbReference type="PANTHER" id="PTHR30069">
    <property type="entry name" value="TONB-DEPENDENT OUTER MEMBRANE RECEPTOR"/>
    <property type="match status" value="1"/>
</dbReference>
<dbReference type="GO" id="GO:0044718">
    <property type="term" value="P:siderophore transmembrane transport"/>
    <property type="evidence" value="ECO:0007669"/>
    <property type="project" value="TreeGrafter"/>
</dbReference>
<dbReference type="Proteomes" id="UP000613266">
    <property type="component" value="Unassembled WGS sequence"/>
</dbReference>
<dbReference type="SUPFAM" id="SSF56935">
    <property type="entry name" value="Porins"/>
    <property type="match status" value="1"/>
</dbReference>
<dbReference type="RefSeq" id="WP_198113114.1">
    <property type="nucleotide sequence ID" value="NZ_JAEDAK010000020.1"/>
</dbReference>
<dbReference type="GO" id="GO:0015344">
    <property type="term" value="F:siderophore uptake transmembrane transporter activity"/>
    <property type="evidence" value="ECO:0007669"/>
    <property type="project" value="TreeGrafter"/>
</dbReference>
<evidence type="ECO:0000259" key="14">
    <source>
        <dbReference type="Pfam" id="PF07715"/>
    </source>
</evidence>
<protein>
    <submittedName>
        <fullName evidence="15">TonB-dependent receptor</fullName>
    </submittedName>
</protein>
<evidence type="ECO:0000256" key="6">
    <source>
        <dbReference type="ARBA" id="ARBA00022729"/>
    </source>
</evidence>
<keyword evidence="8 11" id="KW-0472">Membrane</keyword>
<sequence length="649" mass="72434">MTPLARRCAPWLLLPALAAAQASHEDDSLEALLQREVQGPSRYAQSLLDAPAAVAVFGRQEAELLGHQRVSEMLARLPGVHLGHTRQYLSVGLRGLNRPGDYNARMLVAIDGFRSNDALYDQALPDTEFPLAAEWVKRLELVYGPSSSVYGGNALLGVVNLVTLDGADAPGLRLKGSLGSFGSRRALLQFGQADAGGGDLFVGLQLQKSRGETLELPELSVPAAQLRGLDGLQQRSLFAKYRLGAWRASLSALQRDKDLATAPYGTLPGQSGTRYRDRFWHAELAYEEDWSQALRRSLRLGTAGTGFDGHYQYEQGLVNRDVARSRWHTLDARLQWRGWLNHELLLGLEARSVPEGLQRNFDLDPPAAYLDSRERSHSLGLYLQDHWRLSPHWQLTSGLRADRIRGFGTRGSPRLALVYRPRPGEALKLMLGTAFRAPNLAERFYDDGGISQQANPGLAPERLRTAELAWERELDAHSAFSLNLYDTRLHDGIEPQPSGFEGVMRYDNRGQFHSRGLQLGLQQRLRSEQQWRLDLALLQARSAGQPLSNAPRWLLKGHWIQPLAAQWSLALEAQGQGARRAAPGGQDVDAQWLAHAALRYSAGTQQHWLLRVENLADARLYDPAGPENQALRRVPQPRRSLRLDWELRF</sequence>